<feature type="domain" description="DUF4178" evidence="2">
    <location>
        <begin position="284"/>
        <end position="430"/>
    </location>
</feature>
<reference evidence="3 4" key="1">
    <citation type="submission" date="2011-02" db="EMBL/GenBank/DDBJ databases">
        <authorList>
            <person name="Muzny D."/>
            <person name="Qin X."/>
            <person name="Deng J."/>
            <person name="Jiang H."/>
            <person name="Liu Y."/>
            <person name="Qu J."/>
            <person name="Song X.-Z."/>
            <person name="Zhang L."/>
            <person name="Thornton R."/>
            <person name="Coyle M."/>
            <person name="Francisco L."/>
            <person name="Jackson L."/>
            <person name="Javaid M."/>
            <person name="Korchina V."/>
            <person name="Kovar C."/>
            <person name="Mata R."/>
            <person name="Mathew T."/>
            <person name="Ngo R."/>
            <person name="Nguyen L."/>
            <person name="Nguyen N."/>
            <person name="Okwuonu G."/>
            <person name="Ongeri F."/>
            <person name="Pham C."/>
            <person name="Simmons D."/>
            <person name="Wilczek-Boney K."/>
            <person name="Hale W."/>
            <person name="Jakkamsetti A."/>
            <person name="Pham P."/>
            <person name="Ruth R."/>
            <person name="San Lucas F."/>
            <person name="Warren J."/>
            <person name="Zhang J."/>
            <person name="Zhao Z."/>
            <person name="Zhou C."/>
            <person name="Zhu D."/>
            <person name="Lee S."/>
            <person name="Bess C."/>
            <person name="Blankenburg K."/>
            <person name="Forbes L."/>
            <person name="Fu Q."/>
            <person name="Gubbala S."/>
            <person name="Hirani K."/>
            <person name="Jayaseelan J.C."/>
            <person name="Lara F."/>
            <person name="Munidasa M."/>
            <person name="Palculict T."/>
            <person name="Patil S."/>
            <person name="Pu L.-L."/>
            <person name="Saada N."/>
            <person name="Tang L."/>
            <person name="Weissenberger G."/>
            <person name="Zhu Y."/>
            <person name="Hemphill L."/>
            <person name="Shang Y."/>
            <person name="Youmans B."/>
            <person name="Ayvaz T."/>
            <person name="Ross M."/>
            <person name="Santibanez J."/>
            <person name="Aqrawi P."/>
            <person name="Gross S."/>
            <person name="Joshi V."/>
            <person name="Fowler G."/>
            <person name="Nazareth L."/>
            <person name="Reid J."/>
            <person name="Worley K."/>
            <person name="Petrosino J."/>
            <person name="Highlander S."/>
            <person name="Gibbs R."/>
        </authorList>
    </citation>
    <scope>NUCLEOTIDE SEQUENCE [LARGE SCALE GENOMIC DNA]</scope>
    <source>
        <strain evidence="3 4">ATCC BAA-1200</strain>
    </source>
</reference>
<evidence type="ECO:0000259" key="2">
    <source>
        <dbReference type="Pfam" id="PF13785"/>
    </source>
</evidence>
<name>F2BC17_9NEIS</name>
<dbReference type="HOGENOM" id="CLU_029780_0_0_4"/>
<evidence type="ECO:0000313" key="3">
    <source>
        <dbReference type="EMBL" id="EGF11077.1"/>
    </source>
</evidence>
<dbReference type="InterPro" id="IPR025235">
    <property type="entry name" value="DUF4178"/>
</dbReference>
<accession>F2BC17</accession>
<protein>
    <recommendedName>
        <fullName evidence="2">DUF4178 domain-containing protein</fullName>
    </recommendedName>
</protein>
<keyword evidence="1" id="KW-0472">Membrane</keyword>
<dbReference type="AlphaFoldDB" id="F2BC17"/>
<dbReference type="Pfam" id="PF13785">
    <property type="entry name" value="DUF4178"/>
    <property type="match status" value="2"/>
</dbReference>
<feature type="domain" description="DUF4178" evidence="2">
    <location>
        <begin position="60"/>
        <end position="176"/>
    </location>
</feature>
<dbReference type="EMBL" id="AFAY01000025">
    <property type="protein sequence ID" value="EGF11077.1"/>
    <property type="molecule type" value="Genomic_DNA"/>
</dbReference>
<gene>
    <name evidence="3" type="ORF">HMPREF9123_1272</name>
</gene>
<keyword evidence="4" id="KW-1185">Reference proteome</keyword>
<dbReference type="Proteomes" id="UP000004105">
    <property type="component" value="Unassembled WGS sequence"/>
</dbReference>
<feature type="transmembrane region" description="Helical" evidence="1">
    <location>
        <begin position="457"/>
        <end position="476"/>
    </location>
</feature>
<feature type="transmembrane region" description="Helical" evidence="1">
    <location>
        <begin position="511"/>
        <end position="530"/>
    </location>
</feature>
<dbReference type="RefSeq" id="WP_007342281.1">
    <property type="nucleotide sequence ID" value="NZ_GL878494.1"/>
</dbReference>
<keyword evidence="1" id="KW-1133">Transmembrane helix</keyword>
<dbReference type="STRING" id="267212.GCA_001063965_02074"/>
<evidence type="ECO:0000256" key="1">
    <source>
        <dbReference type="SAM" id="Phobius"/>
    </source>
</evidence>
<evidence type="ECO:0000313" key="4">
    <source>
        <dbReference type="Proteomes" id="UP000004105"/>
    </source>
</evidence>
<sequence length="555" mass="60318">MSEPFFHTDCPSCGARVEAHSATAVTLVCAYCNSMLVREAAGVIDKGRDSALLEDYSPLQIGTQGRWGTQPFSIVGRLQMHYDAGMWNEWYVLFDDGGTGWLAEAGDLYVFTRPQPAPARLPEFADIRAGFTTFDYQNKRFTASDVREVTLKHAAAQGELPFELTADRVSRVADWRCENVFFTTDYSDAPPAFFLGSTVNLADLQLQYLRTDDQIGESTGRLKGTRQSENCPNCGSPVHWISGLADNILCPACGSDLEAVGGKIELVEANAMREAQQQALTLPVGSSGTLGGKTYTVIGALHKDEYEAQTAFDLMYAFKKPYAPVPVGRWREYLLYHPQNGFLWLIESDNGWERARTLRDWPRLNRHGQPQGCPKLYDYGSRVGYAAGAFYWHVRAGDLNYYSDYRSGGGKLCCELSPAEMAWSLAEPIDSREIARAFGLAESQTETDGERDTTPTLVWTMIAVLAVLNLPALFVGNDGSIILTAMAAYGLHHLGSPGEEGSGSTIGSRTAYIVIGSVLILFATAFNYLAAAGSGGESGYGGGGYVGGGFSGGHK</sequence>
<keyword evidence="1" id="KW-0812">Transmembrane</keyword>
<comment type="caution">
    <text evidence="3">The sequence shown here is derived from an EMBL/GenBank/DDBJ whole genome shotgun (WGS) entry which is preliminary data.</text>
</comment>
<organism evidence="3 4">
    <name type="scientific">Neisseria bacilliformis ATCC BAA-1200</name>
    <dbReference type="NCBI Taxonomy" id="888742"/>
    <lineage>
        <taxon>Bacteria</taxon>
        <taxon>Pseudomonadati</taxon>
        <taxon>Pseudomonadota</taxon>
        <taxon>Betaproteobacteria</taxon>
        <taxon>Neisseriales</taxon>
        <taxon>Neisseriaceae</taxon>
        <taxon>Neisseria</taxon>
    </lineage>
</organism>
<proteinExistence type="predicted"/>